<organism evidence="1 2">
    <name type="scientific">Dreissena polymorpha</name>
    <name type="common">Zebra mussel</name>
    <name type="synonym">Mytilus polymorpha</name>
    <dbReference type="NCBI Taxonomy" id="45954"/>
    <lineage>
        <taxon>Eukaryota</taxon>
        <taxon>Metazoa</taxon>
        <taxon>Spiralia</taxon>
        <taxon>Lophotrochozoa</taxon>
        <taxon>Mollusca</taxon>
        <taxon>Bivalvia</taxon>
        <taxon>Autobranchia</taxon>
        <taxon>Heteroconchia</taxon>
        <taxon>Euheterodonta</taxon>
        <taxon>Imparidentia</taxon>
        <taxon>Neoheterodontei</taxon>
        <taxon>Myida</taxon>
        <taxon>Dreissenoidea</taxon>
        <taxon>Dreissenidae</taxon>
        <taxon>Dreissena</taxon>
    </lineage>
</organism>
<keyword evidence="2" id="KW-1185">Reference proteome</keyword>
<reference evidence="1" key="1">
    <citation type="journal article" date="2019" name="bioRxiv">
        <title>The Genome of the Zebra Mussel, Dreissena polymorpha: A Resource for Invasive Species Research.</title>
        <authorList>
            <person name="McCartney M.A."/>
            <person name="Auch B."/>
            <person name="Kono T."/>
            <person name="Mallez S."/>
            <person name="Zhang Y."/>
            <person name="Obille A."/>
            <person name="Becker A."/>
            <person name="Abrahante J.E."/>
            <person name="Garbe J."/>
            <person name="Badalamenti J.P."/>
            <person name="Herman A."/>
            <person name="Mangelson H."/>
            <person name="Liachko I."/>
            <person name="Sullivan S."/>
            <person name="Sone E.D."/>
            <person name="Koren S."/>
            <person name="Silverstein K.A.T."/>
            <person name="Beckman K.B."/>
            <person name="Gohl D.M."/>
        </authorList>
    </citation>
    <scope>NUCLEOTIDE SEQUENCE</scope>
    <source>
        <strain evidence="1">Duluth1</strain>
        <tissue evidence="1">Whole animal</tissue>
    </source>
</reference>
<gene>
    <name evidence="1" type="ORF">DPMN_046037</name>
</gene>
<protein>
    <submittedName>
        <fullName evidence="1">Uncharacterized protein</fullName>
    </submittedName>
</protein>
<reference evidence="1" key="2">
    <citation type="submission" date="2020-11" db="EMBL/GenBank/DDBJ databases">
        <authorList>
            <person name="McCartney M.A."/>
            <person name="Auch B."/>
            <person name="Kono T."/>
            <person name="Mallez S."/>
            <person name="Becker A."/>
            <person name="Gohl D.M."/>
            <person name="Silverstein K.A.T."/>
            <person name="Koren S."/>
            <person name="Bechman K.B."/>
            <person name="Herman A."/>
            <person name="Abrahante J.E."/>
            <person name="Garbe J."/>
        </authorList>
    </citation>
    <scope>NUCLEOTIDE SEQUENCE</scope>
    <source>
        <strain evidence="1">Duluth1</strain>
        <tissue evidence="1">Whole animal</tissue>
    </source>
</reference>
<dbReference type="Proteomes" id="UP000828390">
    <property type="component" value="Unassembled WGS sequence"/>
</dbReference>
<dbReference type="EMBL" id="JAIWYP010000011">
    <property type="protein sequence ID" value="KAH3739385.1"/>
    <property type="molecule type" value="Genomic_DNA"/>
</dbReference>
<evidence type="ECO:0000313" key="2">
    <source>
        <dbReference type="Proteomes" id="UP000828390"/>
    </source>
</evidence>
<sequence length="109" mass="12043">MESDDRPSTARCSTYCRAPAVHPSHHDCSSLNALSAPKTRATTLPDNLRRYQDRLGTCRTIPDSLRRFQKVSHISWAPAGDFKTVCDGAKTIWAPAEDNQPVCDGARES</sequence>
<dbReference type="AlphaFoldDB" id="A0A9D4D759"/>
<accession>A0A9D4D759</accession>
<comment type="caution">
    <text evidence="1">The sequence shown here is derived from an EMBL/GenBank/DDBJ whole genome shotgun (WGS) entry which is preliminary data.</text>
</comment>
<evidence type="ECO:0000313" key="1">
    <source>
        <dbReference type="EMBL" id="KAH3739385.1"/>
    </source>
</evidence>
<proteinExistence type="predicted"/>
<name>A0A9D4D759_DREPO</name>